<dbReference type="GO" id="GO:0031418">
    <property type="term" value="F:L-ascorbic acid binding"/>
    <property type="evidence" value="ECO:0007669"/>
    <property type="project" value="UniProtKB-KW"/>
</dbReference>
<dbReference type="OrthoDB" id="430522at2759"/>
<dbReference type="Pfam" id="PF10637">
    <property type="entry name" value="Ofd1_CTDD"/>
    <property type="match status" value="1"/>
</dbReference>
<name>A0A2R5G6J7_9STRA</name>
<keyword evidence="3" id="KW-0223">Dioxygenase</keyword>
<feature type="domain" description="Prolyl 4-hydroxylase alpha subunit" evidence="6">
    <location>
        <begin position="54"/>
        <end position="236"/>
    </location>
</feature>
<evidence type="ECO:0000313" key="7">
    <source>
        <dbReference type="EMBL" id="GBG26666.1"/>
    </source>
</evidence>
<reference evidence="7 8" key="1">
    <citation type="submission" date="2017-12" db="EMBL/GenBank/DDBJ databases">
        <title>Sequencing, de novo assembly and annotation of complete genome of a new Thraustochytrid species, strain FCC1311.</title>
        <authorList>
            <person name="Sedici K."/>
            <person name="Godart F."/>
            <person name="Aiese Cigliano R."/>
            <person name="Sanseverino W."/>
            <person name="Barakat M."/>
            <person name="Ortet P."/>
            <person name="Marechal E."/>
            <person name="Cagnac O."/>
            <person name="Amato A."/>
        </authorList>
    </citation>
    <scope>NUCLEOTIDE SEQUENCE [LARGE SCALE GENOMIC DNA]</scope>
</reference>
<comment type="cofactor">
    <cofactor evidence="1">
        <name>L-ascorbate</name>
        <dbReference type="ChEBI" id="CHEBI:38290"/>
    </cofactor>
</comment>
<dbReference type="Proteomes" id="UP000241890">
    <property type="component" value="Unassembled WGS sequence"/>
</dbReference>
<sequence length="526" mass="58448">MASETTGGDAKRRRVEKEGAAAGGAELLNLAWVGEDRSGLEALKTSFEDALPFPHASLDNFVKDEAVLEKLQEEIMKDELFFPKENDLFSFMQTKDLAEKRAERPGAIKDFVDALYSREMRDILTELTGVQGLTDHFDLTSSVYTETNNLLCHDDELSSRRIAYILYLVPEDWSEADGGTLDLFTVDANKQPNGIMKRIVPKRNSLVFFEVSDRSYHQVAEVLKDKPRHSIGGWFHGPPVTTPSDWKPCSPEFGAVDTSLKAPTPVAPLESEGDAAMLAEWVAPIYLEKSTQKSVREQFEAESCIELHDFFVADKAKELRKALTESPASSWRSLGPYQKRHFDVLEAPESGALLAQWGSLLRSKAFASLIADLTSLSVNTVVAQIRRFACGNYSLVHDRTAADKAAIKEELDVFWTMVDKDDAWESEDDPTGGQVVYAVEGEEEPLVTVIPRGNMLAMVYRSDADSQAFVKYVNKRAPSPRFDAWLTYQGEFADDEGDEEKEEVEAEAKATESEVAKAASDAETSA</sequence>
<dbReference type="AlphaFoldDB" id="A0A2R5G6J7"/>
<dbReference type="InterPro" id="IPR006620">
    <property type="entry name" value="Pro_4_hyd_alph"/>
</dbReference>
<accession>A0A2R5G6J7</accession>
<dbReference type="Pfam" id="PF13661">
    <property type="entry name" value="2OG-FeII_Oxy_4"/>
    <property type="match status" value="1"/>
</dbReference>
<dbReference type="EMBL" id="BEYU01000022">
    <property type="protein sequence ID" value="GBG26666.1"/>
    <property type="molecule type" value="Genomic_DNA"/>
</dbReference>
<gene>
    <name evidence="7" type="ORF">FCC1311_028872</name>
</gene>
<protein>
    <submittedName>
        <fullName evidence="7">Prolyl 3-hydroxylase OGFOD1</fullName>
    </submittedName>
</protein>
<feature type="region of interest" description="Disordered" evidence="5">
    <location>
        <begin position="493"/>
        <end position="526"/>
    </location>
</feature>
<keyword evidence="2" id="KW-0847">Vitamin C</keyword>
<dbReference type="InterPro" id="IPR039558">
    <property type="entry name" value="TPA1/OFD1_N"/>
</dbReference>
<evidence type="ECO:0000313" key="8">
    <source>
        <dbReference type="Proteomes" id="UP000241890"/>
    </source>
</evidence>
<organism evidence="7 8">
    <name type="scientific">Hondaea fermentalgiana</name>
    <dbReference type="NCBI Taxonomy" id="2315210"/>
    <lineage>
        <taxon>Eukaryota</taxon>
        <taxon>Sar</taxon>
        <taxon>Stramenopiles</taxon>
        <taxon>Bigyra</taxon>
        <taxon>Labyrinthulomycetes</taxon>
        <taxon>Thraustochytrida</taxon>
        <taxon>Thraustochytriidae</taxon>
        <taxon>Hondaea</taxon>
    </lineage>
</organism>
<keyword evidence="4" id="KW-0560">Oxidoreductase</keyword>
<keyword evidence="8" id="KW-1185">Reference proteome</keyword>
<feature type="compositionally biased region" description="Acidic residues" evidence="5">
    <location>
        <begin position="493"/>
        <end position="505"/>
    </location>
</feature>
<dbReference type="PANTHER" id="PTHR12117">
    <property type="entry name" value="HISTONE ACETYLTRANSFERASE COMPLEX"/>
    <property type="match status" value="1"/>
</dbReference>
<feature type="compositionally biased region" description="Basic and acidic residues" evidence="5">
    <location>
        <begin position="506"/>
        <end position="515"/>
    </location>
</feature>
<evidence type="ECO:0000256" key="3">
    <source>
        <dbReference type="ARBA" id="ARBA00022964"/>
    </source>
</evidence>
<dbReference type="GO" id="GO:0006449">
    <property type="term" value="P:regulation of translational termination"/>
    <property type="evidence" value="ECO:0007669"/>
    <property type="project" value="TreeGrafter"/>
</dbReference>
<evidence type="ECO:0000256" key="1">
    <source>
        <dbReference type="ARBA" id="ARBA00001961"/>
    </source>
</evidence>
<evidence type="ECO:0000259" key="6">
    <source>
        <dbReference type="SMART" id="SM00702"/>
    </source>
</evidence>
<proteinExistence type="predicted"/>
<evidence type="ECO:0000256" key="4">
    <source>
        <dbReference type="ARBA" id="ARBA00023002"/>
    </source>
</evidence>
<dbReference type="Gene3D" id="2.60.120.620">
    <property type="entry name" value="q2cbj1_9rhob like domain"/>
    <property type="match status" value="2"/>
</dbReference>
<evidence type="ECO:0000256" key="5">
    <source>
        <dbReference type="SAM" id="MobiDB-lite"/>
    </source>
</evidence>
<dbReference type="InParanoid" id="A0A2R5G6J7"/>
<evidence type="ECO:0000256" key="2">
    <source>
        <dbReference type="ARBA" id="ARBA00022896"/>
    </source>
</evidence>
<comment type="caution">
    <text evidence="7">The sequence shown here is derived from an EMBL/GenBank/DDBJ whole genome shotgun (WGS) entry which is preliminary data.</text>
</comment>
<dbReference type="InterPro" id="IPR019601">
    <property type="entry name" value="Oxoglutarate/Fe-dep_Oase_C"/>
</dbReference>
<dbReference type="InterPro" id="IPR051842">
    <property type="entry name" value="uS12_prolyl_hydroxylase"/>
</dbReference>
<dbReference type="GO" id="GO:0005737">
    <property type="term" value="C:cytoplasm"/>
    <property type="evidence" value="ECO:0007669"/>
    <property type="project" value="TreeGrafter"/>
</dbReference>
<dbReference type="SMART" id="SM00702">
    <property type="entry name" value="P4Hc"/>
    <property type="match status" value="1"/>
</dbReference>
<dbReference type="GO" id="GO:0005506">
    <property type="term" value="F:iron ion binding"/>
    <property type="evidence" value="ECO:0007669"/>
    <property type="project" value="InterPro"/>
</dbReference>
<dbReference type="PANTHER" id="PTHR12117:SF0">
    <property type="entry name" value="PROLYL 3-HYDROXYLASE OGFOD1"/>
    <property type="match status" value="1"/>
</dbReference>
<dbReference type="GO" id="GO:0031543">
    <property type="term" value="F:peptidyl-proline dioxygenase activity"/>
    <property type="evidence" value="ECO:0007669"/>
    <property type="project" value="TreeGrafter"/>
</dbReference>